<dbReference type="AlphaFoldDB" id="A0AAU7EPV6"/>
<dbReference type="Pfam" id="PF23505">
    <property type="entry name" value="YqgG"/>
    <property type="match status" value="1"/>
</dbReference>
<dbReference type="EMBL" id="CP074305">
    <property type="protein sequence ID" value="XBL93708.1"/>
    <property type="molecule type" value="Genomic_DNA"/>
</dbReference>
<proteinExistence type="predicted"/>
<protein>
    <submittedName>
        <fullName evidence="1">Uncharacterized protein</fullName>
    </submittedName>
</protein>
<name>A0AAU7EPV6_SALET</name>
<gene>
    <name evidence="1" type="ORF">JYM95_23395</name>
</gene>
<reference evidence="1" key="1">
    <citation type="submission" date="2024-05" db="EMBL/GenBank/DDBJ databases">
        <title>Whole genome PacBio Sequel sequence of Salmonella enterica subsp. enterica.</title>
        <authorList>
            <person name="Hoffmann M."/>
            <person name="Balkey M."/>
            <person name="Luo Y."/>
        </authorList>
    </citation>
    <scope>NUCLEOTIDE SEQUENCE</scope>
    <source>
        <strain evidence="1">CFSAN004343</strain>
    </source>
</reference>
<organism evidence="1">
    <name type="scientific">Salmonella enterica subsp. enterica serovar Give var. 15 str. CFSAN004343</name>
    <dbReference type="NCBI Taxonomy" id="1410932"/>
    <lineage>
        <taxon>Bacteria</taxon>
        <taxon>Pseudomonadati</taxon>
        <taxon>Pseudomonadota</taxon>
        <taxon>Gammaproteobacteria</taxon>
        <taxon>Enterobacterales</taxon>
        <taxon>Enterobacteriaceae</taxon>
        <taxon>Salmonella</taxon>
    </lineage>
</organism>
<accession>A0AAU7EPV6</accession>
<sequence>MNRCILLNLSHRSGARMSPAICISALHTCRCYTHLGASQDSRAGNGAED</sequence>
<dbReference type="InterPro" id="IPR057800">
    <property type="entry name" value="YqgG-like"/>
</dbReference>
<evidence type="ECO:0000313" key="1">
    <source>
        <dbReference type="EMBL" id="XBL93708.1"/>
    </source>
</evidence>